<keyword evidence="2" id="KW-1133">Transmembrane helix</keyword>
<evidence type="ECO:0000256" key="1">
    <source>
        <dbReference type="SAM" id="MobiDB-lite"/>
    </source>
</evidence>
<sequence length="72" mass="7279">MREGREGSLRPRDRSAGEQGSSAIEYSLLVAGIAAVLVMVVMAVGGQTLGLFGQTCDSMRAGSSGSLGATTC</sequence>
<evidence type="ECO:0000313" key="4">
    <source>
        <dbReference type="Proteomes" id="UP000198859"/>
    </source>
</evidence>
<dbReference type="Proteomes" id="UP000198859">
    <property type="component" value="Chromosome I"/>
</dbReference>
<protein>
    <submittedName>
        <fullName evidence="3">Flp/Fap pilin component</fullName>
    </submittedName>
</protein>
<proteinExistence type="predicted"/>
<evidence type="ECO:0000313" key="3">
    <source>
        <dbReference type="EMBL" id="SDR87061.1"/>
    </source>
</evidence>
<feature type="transmembrane region" description="Helical" evidence="2">
    <location>
        <begin position="28"/>
        <end position="52"/>
    </location>
</feature>
<name>A0A1H1MJP0_9ACTN</name>
<keyword evidence="2" id="KW-0812">Transmembrane</keyword>
<keyword evidence="2" id="KW-0472">Membrane</keyword>
<dbReference type="STRING" id="642780.SAMN04488570_0605"/>
<gene>
    <name evidence="3" type="ORF">SAMN04488570_0605</name>
</gene>
<feature type="compositionally biased region" description="Basic and acidic residues" evidence="1">
    <location>
        <begin position="1"/>
        <end position="16"/>
    </location>
</feature>
<reference evidence="4" key="1">
    <citation type="submission" date="2016-10" db="EMBL/GenBank/DDBJ databases">
        <authorList>
            <person name="Varghese N."/>
            <person name="Submissions S."/>
        </authorList>
    </citation>
    <scope>NUCLEOTIDE SEQUENCE [LARGE SCALE GENOMIC DNA]</scope>
    <source>
        <strain evidence="4">DSM 22127</strain>
    </source>
</reference>
<dbReference type="EMBL" id="LT629757">
    <property type="protein sequence ID" value="SDR87061.1"/>
    <property type="molecule type" value="Genomic_DNA"/>
</dbReference>
<dbReference type="AlphaFoldDB" id="A0A1H1MJP0"/>
<organism evidence="3 4">
    <name type="scientific">Nocardioides scoriae</name>
    <dbReference type="NCBI Taxonomy" id="642780"/>
    <lineage>
        <taxon>Bacteria</taxon>
        <taxon>Bacillati</taxon>
        <taxon>Actinomycetota</taxon>
        <taxon>Actinomycetes</taxon>
        <taxon>Propionibacteriales</taxon>
        <taxon>Nocardioidaceae</taxon>
        <taxon>Nocardioides</taxon>
    </lineage>
</organism>
<feature type="region of interest" description="Disordered" evidence="1">
    <location>
        <begin position="1"/>
        <end position="20"/>
    </location>
</feature>
<keyword evidence="4" id="KW-1185">Reference proteome</keyword>
<evidence type="ECO:0000256" key="2">
    <source>
        <dbReference type="SAM" id="Phobius"/>
    </source>
</evidence>
<accession>A0A1H1MJP0</accession>